<name>A0ACD5XB51_AVESA</name>
<evidence type="ECO:0000313" key="1">
    <source>
        <dbReference type="EnsemblPlants" id="AVESA.00010b.r2.4DG0762460.1.CDS"/>
    </source>
</evidence>
<reference evidence="1" key="2">
    <citation type="submission" date="2025-09" db="UniProtKB">
        <authorList>
            <consortium name="EnsemblPlants"/>
        </authorList>
    </citation>
    <scope>IDENTIFICATION</scope>
</reference>
<sequence>MEHVGKPPRVEELKTRSADGVFRGASNQIEALAAPADVQAWPSPTGLDQCFAVLYTGMQKQMHPSHCFFCEEIVEESPDNDIAEKVADGADSGAQSARGNQLNFMPPQAPAGNPDIPSSTAPTATSTDPNLADDGVPLNEEVATSPQEPFLGMRFDTIGDARSHYNSYAKKLGFSIKSNTSQRQAFTNELRKQTFVCNRYRPQKTEEEKQKERMNVVEEVSPIQIDDDDEEGGQSGRTKKSKSSSKLRVRRKRESIIQTKCQAKMIVKFINNKWEVTYFISEHNHPMVVKPSLSKYLRSHKGIPPDEREFLKCLHDCNLETGRMMTVMSSFYGAEAFVPYAPKDITNLRTNFRSENKEWDMSETVAYFAEIKDKDPGFYSNFSFDEENRVENIFWVDSYARKAYTESYHDCVSFDTTFMTNHFNMPFAPFIGINRHGQSFMLGCGFLRDEKEESFKWLFREFLKAMHGKQPTNIITDQDWAMRVAISSVFPDAVHRNCRRHVIKKANEKLGAFLGRNPGLAIEFNECIDESMTVEEFEAKWAELVLKWGLAAHETFAWLKKWAHTWVPCYFRHRFFPFMQSTQRSEGFNSVLKRYINPHNSIKHFVKQYEKIQEKMLGRESHADFRTEVLEVEPWSRFPIEKHALSVYTRDIYHHFRLEFELIGRYNVQLVGINMYLLVPNNQTCYPYGGRSYMVNANGGNDNYNCDCCKYERDGLLCCHVLKVFTHVGVDSIPERYILRRWTQQALEPVVQPVIPARDDVMPEESRMQLRFANLSTKFVNVAKIGSKSEQHEAIARRHIMEIITEFAQLDKVKKRNTTSASKNSKSTSAPTAKWRANSGPTTTAPVATTTNFGNATTVTKKRKTTNSGPTPAAPTPPASTRTTGWFEAEPSNMPPPSSTMAPIDQGHMVKPEEEAMVILDPPRSTTKGRKKGRFPSGIELQPKRVIACTLCNQPGHNSATCTTALGSGSLGKKL</sequence>
<keyword evidence="2" id="KW-1185">Reference proteome</keyword>
<evidence type="ECO:0000313" key="2">
    <source>
        <dbReference type="Proteomes" id="UP001732700"/>
    </source>
</evidence>
<proteinExistence type="predicted"/>
<protein>
    <submittedName>
        <fullName evidence="1">Uncharacterized protein</fullName>
    </submittedName>
</protein>
<accession>A0ACD5XB51</accession>
<organism evidence="1 2">
    <name type="scientific">Avena sativa</name>
    <name type="common">Oat</name>
    <dbReference type="NCBI Taxonomy" id="4498"/>
    <lineage>
        <taxon>Eukaryota</taxon>
        <taxon>Viridiplantae</taxon>
        <taxon>Streptophyta</taxon>
        <taxon>Embryophyta</taxon>
        <taxon>Tracheophyta</taxon>
        <taxon>Spermatophyta</taxon>
        <taxon>Magnoliopsida</taxon>
        <taxon>Liliopsida</taxon>
        <taxon>Poales</taxon>
        <taxon>Poaceae</taxon>
        <taxon>BOP clade</taxon>
        <taxon>Pooideae</taxon>
        <taxon>Poodae</taxon>
        <taxon>Poeae</taxon>
        <taxon>Poeae Chloroplast Group 1 (Aveneae type)</taxon>
        <taxon>Aveninae</taxon>
        <taxon>Avena</taxon>
    </lineage>
</organism>
<reference evidence="1" key="1">
    <citation type="submission" date="2021-05" db="EMBL/GenBank/DDBJ databases">
        <authorList>
            <person name="Scholz U."/>
            <person name="Mascher M."/>
            <person name="Fiebig A."/>
        </authorList>
    </citation>
    <scope>NUCLEOTIDE SEQUENCE [LARGE SCALE GENOMIC DNA]</scope>
</reference>
<dbReference type="Proteomes" id="UP001732700">
    <property type="component" value="Chromosome 4D"/>
</dbReference>
<dbReference type="EnsemblPlants" id="AVESA.00010b.r2.4DG0762460.1">
    <property type="protein sequence ID" value="AVESA.00010b.r2.4DG0762460.1.CDS"/>
    <property type="gene ID" value="AVESA.00010b.r2.4DG0762460"/>
</dbReference>